<evidence type="ECO:0000256" key="1">
    <source>
        <dbReference type="SAM" id="Phobius"/>
    </source>
</evidence>
<protein>
    <submittedName>
        <fullName evidence="2">Uncharacterized protein</fullName>
    </submittedName>
</protein>
<dbReference type="STRING" id="241244.ATY39_04845"/>
<accession>A0A143HAU4</accession>
<keyword evidence="3" id="KW-1185">Reference proteome</keyword>
<proteinExistence type="predicted"/>
<dbReference type="KEGG" id="rst:ATY39_04845"/>
<keyword evidence="1" id="KW-0472">Membrane</keyword>
<sequence>MNNKLAGLMFPAFTILTLSVLSFLGLFGEGDVNKSFFIFGLYLIFPFAFLVQGIACAINHINPFIALLISYISFGVIMLSFFHYFAWGLSLYYLIAWLIGYFGIWMVRKRKETKNAKAQ</sequence>
<feature type="transmembrane region" description="Helical" evidence="1">
    <location>
        <begin position="7"/>
        <end position="27"/>
    </location>
</feature>
<organism evidence="2 3">
    <name type="scientific">Rummeliibacillus stabekisii</name>
    <dbReference type="NCBI Taxonomy" id="241244"/>
    <lineage>
        <taxon>Bacteria</taxon>
        <taxon>Bacillati</taxon>
        <taxon>Bacillota</taxon>
        <taxon>Bacilli</taxon>
        <taxon>Bacillales</taxon>
        <taxon>Caryophanaceae</taxon>
        <taxon>Rummeliibacillus</taxon>
    </lineage>
</organism>
<dbReference type="AlphaFoldDB" id="A0A143HAU4"/>
<name>A0A143HAU4_9BACL</name>
<dbReference type="RefSeq" id="WP_066786627.1">
    <property type="nucleotide sequence ID" value="NZ_CP014806.1"/>
</dbReference>
<evidence type="ECO:0000313" key="3">
    <source>
        <dbReference type="Proteomes" id="UP000076021"/>
    </source>
</evidence>
<dbReference type="OrthoDB" id="2455678at2"/>
<dbReference type="EMBL" id="CP014806">
    <property type="protein sequence ID" value="AMW98832.1"/>
    <property type="molecule type" value="Genomic_DNA"/>
</dbReference>
<keyword evidence="1" id="KW-1133">Transmembrane helix</keyword>
<reference evidence="2 3" key="1">
    <citation type="journal article" date="2016" name="Genome Announc.">
        <title>Whole-Genome Sequence of Rummeliibacillus stabekisii Strain PP9 Isolated from Antarctic Soil.</title>
        <authorList>
            <person name="da Mota F.F."/>
            <person name="Vollu R.E."/>
            <person name="Jurelevicius D."/>
            <person name="Seldin L."/>
        </authorList>
    </citation>
    <scope>NUCLEOTIDE SEQUENCE [LARGE SCALE GENOMIC DNA]</scope>
    <source>
        <strain evidence="2 3">PP9</strain>
    </source>
</reference>
<evidence type="ECO:0000313" key="2">
    <source>
        <dbReference type="EMBL" id="AMW98832.1"/>
    </source>
</evidence>
<gene>
    <name evidence="2" type="ORF">ATY39_04845</name>
</gene>
<dbReference type="Proteomes" id="UP000076021">
    <property type="component" value="Chromosome"/>
</dbReference>
<feature type="transmembrane region" description="Helical" evidence="1">
    <location>
        <begin position="39"/>
        <end position="58"/>
    </location>
</feature>
<feature type="transmembrane region" description="Helical" evidence="1">
    <location>
        <begin position="91"/>
        <end position="107"/>
    </location>
</feature>
<reference evidence="3" key="2">
    <citation type="submission" date="2016-03" db="EMBL/GenBank/DDBJ databases">
        <authorList>
            <person name="Ploux O."/>
        </authorList>
    </citation>
    <scope>NUCLEOTIDE SEQUENCE [LARGE SCALE GENOMIC DNA]</scope>
    <source>
        <strain evidence="3">PP9</strain>
    </source>
</reference>
<keyword evidence="1" id="KW-0812">Transmembrane</keyword>
<feature type="transmembrane region" description="Helical" evidence="1">
    <location>
        <begin position="65"/>
        <end position="85"/>
    </location>
</feature>